<protein>
    <recommendedName>
        <fullName evidence="12">Cilia- and flagella-associated protein 44</fullName>
    </recommendedName>
</protein>
<keyword evidence="3" id="KW-0853">WD repeat</keyword>
<keyword evidence="4" id="KW-0677">Repeat</keyword>
<dbReference type="Gene3D" id="2.130.10.10">
    <property type="entry name" value="YVTN repeat-like/Quinoprotein amine dehydrogenase"/>
    <property type="match status" value="2"/>
</dbReference>
<keyword evidence="16" id="KW-1185">Reference proteome</keyword>
<feature type="compositionally biased region" description="Acidic residues" evidence="14">
    <location>
        <begin position="1"/>
        <end position="12"/>
    </location>
</feature>
<evidence type="ECO:0000256" key="2">
    <source>
        <dbReference type="ARBA" id="ARBA00022490"/>
    </source>
</evidence>
<evidence type="ECO:0000256" key="1">
    <source>
        <dbReference type="ARBA" id="ARBA00004611"/>
    </source>
</evidence>
<dbReference type="InterPro" id="IPR036322">
    <property type="entry name" value="WD40_repeat_dom_sf"/>
</dbReference>
<dbReference type="GO" id="GO:0003341">
    <property type="term" value="P:cilium movement"/>
    <property type="evidence" value="ECO:0007669"/>
    <property type="project" value="UniProtKB-ARBA"/>
</dbReference>
<dbReference type="PANTHER" id="PTHR14885:SF3">
    <property type="entry name" value="CILIA- AND FLAGELLA-ASSOCIATED PROTEIN 44"/>
    <property type="match status" value="1"/>
</dbReference>
<dbReference type="Proteomes" id="UP001153620">
    <property type="component" value="Chromosome 3"/>
</dbReference>
<evidence type="ECO:0000256" key="13">
    <source>
        <dbReference type="SAM" id="Coils"/>
    </source>
</evidence>
<keyword evidence="8" id="KW-0206">Cytoskeleton</keyword>
<keyword evidence="5" id="KW-0282">Flagellum</keyword>
<keyword evidence="7" id="KW-0969">Cilium</keyword>
<evidence type="ECO:0000313" key="16">
    <source>
        <dbReference type="Proteomes" id="UP001153620"/>
    </source>
</evidence>
<feature type="compositionally biased region" description="Low complexity" evidence="14">
    <location>
        <begin position="1400"/>
        <end position="1414"/>
    </location>
</feature>
<evidence type="ECO:0000256" key="12">
    <source>
        <dbReference type="ARBA" id="ARBA00074727"/>
    </source>
</evidence>
<comment type="subcellular location">
    <subcellularLocation>
        <location evidence="1">Cytoplasm</location>
        <location evidence="1">Cytoskeleton</location>
        <location evidence="1">Flagellum axoneme</location>
    </subcellularLocation>
</comment>
<evidence type="ECO:0000313" key="15">
    <source>
        <dbReference type="EMBL" id="CAG9807573.1"/>
    </source>
</evidence>
<evidence type="ECO:0000256" key="11">
    <source>
        <dbReference type="ARBA" id="ARBA00060934"/>
    </source>
</evidence>
<organism evidence="15 16">
    <name type="scientific">Chironomus riparius</name>
    <dbReference type="NCBI Taxonomy" id="315576"/>
    <lineage>
        <taxon>Eukaryota</taxon>
        <taxon>Metazoa</taxon>
        <taxon>Ecdysozoa</taxon>
        <taxon>Arthropoda</taxon>
        <taxon>Hexapoda</taxon>
        <taxon>Insecta</taxon>
        <taxon>Pterygota</taxon>
        <taxon>Neoptera</taxon>
        <taxon>Endopterygota</taxon>
        <taxon>Diptera</taxon>
        <taxon>Nematocera</taxon>
        <taxon>Chironomoidea</taxon>
        <taxon>Chironomidae</taxon>
        <taxon>Chironominae</taxon>
        <taxon>Chironomus</taxon>
    </lineage>
</organism>
<feature type="coiled-coil region" evidence="13">
    <location>
        <begin position="1232"/>
        <end position="1282"/>
    </location>
</feature>
<comment type="function">
    <text evidence="10">Flagellar protein involved in sperm flagellum axoneme organization and function.</text>
</comment>
<dbReference type="OrthoDB" id="1935234at2759"/>
<feature type="region of interest" description="Disordered" evidence="14">
    <location>
        <begin position="1389"/>
        <end position="1414"/>
    </location>
</feature>
<accession>A0A9N9S1E2</accession>
<dbReference type="Pfam" id="PF00400">
    <property type="entry name" value="WD40"/>
    <property type="match status" value="1"/>
</dbReference>
<keyword evidence="6 13" id="KW-0175">Coiled coil</keyword>
<keyword evidence="2" id="KW-0963">Cytoplasm</keyword>
<comment type="similarity">
    <text evidence="11">Belongs to the CFAP44 family.</text>
</comment>
<proteinExistence type="inferred from homology"/>
<gene>
    <name evidence="15" type="ORF">CHIRRI_LOCUS10419</name>
</gene>
<name>A0A9N9S1E2_9DIPT</name>
<evidence type="ECO:0000256" key="5">
    <source>
        <dbReference type="ARBA" id="ARBA00022846"/>
    </source>
</evidence>
<evidence type="ECO:0000256" key="14">
    <source>
        <dbReference type="SAM" id="MobiDB-lite"/>
    </source>
</evidence>
<dbReference type="InterPro" id="IPR015943">
    <property type="entry name" value="WD40/YVTN_repeat-like_dom_sf"/>
</dbReference>
<evidence type="ECO:0000256" key="4">
    <source>
        <dbReference type="ARBA" id="ARBA00022737"/>
    </source>
</evidence>
<evidence type="ECO:0000256" key="6">
    <source>
        <dbReference type="ARBA" id="ARBA00023054"/>
    </source>
</evidence>
<dbReference type="SMART" id="SM00320">
    <property type="entry name" value="WD40"/>
    <property type="match status" value="6"/>
</dbReference>
<evidence type="ECO:0000256" key="3">
    <source>
        <dbReference type="ARBA" id="ARBA00022574"/>
    </source>
</evidence>
<dbReference type="FunFam" id="2.130.10.10:FF:000401">
    <property type="entry name" value="Cilia- and flagella-associated protein 44"/>
    <property type="match status" value="1"/>
</dbReference>
<feature type="coiled-coil region" evidence="13">
    <location>
        <begin position="1321"/>
        <end position="1362"/>
    </location>
</feature>
<dbReference type="EMBL" id="OU895879">
    <property type="protein sequence ID" value="CAG9807573.1"/>
    <property type="molecule type" value="Genomic_DNA"/>
</dbReference>
<evidence type="ECO:0000256" key="8">
    <source>
        <dbReference type="ARBA" id="ARBA00023212"/>
    </source>
</evidence>
<dbReference type="GO" id="GO:0060285">
    <property type="term" value="P:cilium-dependent cell motility"/>
    <property type="evidence" value="ECO:0007669"/>
    <property type="project" value="UniProtKB-ARBA"/>
</dbReference>
<reference evidence="15" key="1">
    <citation type="submission" date="2022-01" db="EMBL/GenBank/DDBJ databases">
        <authorList>
            <person name="King R."/>
        </authorList>
    </citation>
    <scope>NUCLEOTIDE SEQUENCE</scope>
</reference>
<dbReference type="PANTHER" id="PTHR14885">
    <property type="entry name" value="CILIA- AND FLAGELLA-ASSOCIATED PROTEIN 43-RELATED"/>
    <property type="match status" value="1"/>
</dbReference>
<evidence type="ECO:0000256" key="10">
    <source>
        <dbReference type="ARBA" id="ARBA00055223"/>
    </source>
</evidence>
<dbReference type="SUPFAM" id="SSF50978">
    <property type="entry name" value="WD40 repeat-like"/>
    <property type="match status" value="2"/>
</dbReference>
<feature type="coiled-coil region" evidence="13">
    <location>
        <begin position="1571"/>
        <end position="1598"/>
    </location>
</feature>
<dbReference type="InterPro" id="IPR001680">
    <property type="entry name" value="WD40_rpt"/>
</dbReference>
<feature type="coiled-coil region" evidence="13">
    <location>
        <begin position="1464"/>
        <end position="1501"/>
    </location>
</feature>
<feature type="region of interest" description="Disordered" evidence="14">
    <location>
        <begin position="1"/>
        <end position="21"/>
    </location>
</feature>
<sequence>MIREDDFDEETSEPTTSVHKEEEAVILISKPELSSQSTIDENIISLDHSFGYDCKKMYNLVLIDSKTLVFASGNLIHFFDIESKTVHVRRSACGGGIGCISKNPVYKQLLTVAENGNRPTIFIYKYPEMEIQSTLLKGTKLQYSMVDYTADGELLASQGGSPDFMLTIWDWKRGEIKLRTKSFSNDVVNLMFSPYIPEQLTTCGLGHIKFWKMSQTFTGLKLQGLIGRFGKTEICDIYGMCPLPDEKILSGCEWGNVLVWEGGLVKMEVCRKNRRPCHNGPITQIFMYNNEEVMTVGSDGFIRIWYWETVELSDPAEDDRVVEIEPSHEFRIGTGSYSAQLLKVVKSEDENNESAIWYAQDGNGGLWWCDLSTIKRPLFPRQLFRCHAGEIVACDTSSVASLICTLGDDGRIYIYNYLEKNLIFHHQFLAPGCDMIWLPVSVDPTASILVIGFADGVLRIVSFNDKELEIQFIQVIKCHCNSITKISMNPKQTILVSASDDLTIFVHQIARSKPFPTLLPIGFIRVDSPVTCINWDSHRWSTGVFGCRYGDFIEVDIPEQPQAYERNSYYLANVPVKRFKFKSIKSSIKRNEQIKELESKKEQKRRLKLKELERIKRESPDEKINEEEFLAESDDEETLKAIHIPDPPNKILWIQYTKDGTFWLSLDGYDAGYVYEYCKESGELLSYTKIPSAENDAIYSFIHRDEYCIFGMSNGKIRINRMSNGNWRDLSNYWVLSMHDNFFGSIPALRFSYDNKFLFSIGTDGNLFAYNWNLPVTYVQPSQPTPIPKLVAIVRDIDDPKHLSLEQQKEQENEEQQLKYSADKKDKVLATIAKLRKEFEEIMMKNSQLPESQRLTPADLALDDRIIDDLQQKLDIQMDIVRRQKEFDFEKAKLAGKKLMEHFIEPIIYPIEVIGIKNGLSVFSFRIKKLGKEFYNLKEEVEEKLEAALKKKRVYEDYVEDSYSERMLDTIEASIRTLDTESAIPTIEPFLIGLNVSNLDAKLESKMRRLLNKYRERKAKELARKKEWETVHTEHPNPDMDHPSDIKMMDEAKRTIGDYKLKSDADFEASDEQRETVVSKLQEIVKTREDAFNIKNNYNTKIFNMREKKKELYHYVQRKMSKLSEIHLEIPESQRVTPDISVTFNFDREFPERNLDLRKYLTPETYVTELMESASCRTATLTPFQIAEKNLIELQRNVLQPCPSVDVQTKFGYQVSDKISLKLLKKLDSVSVDGKATELSDWENELMNLRTRRRIFEQKKIINKINARIVEFDEEIAQLSEERYDVEVKAKFKEIFLLTLNQELMILKDFEPMEEILMDDVERKGTEVKQLSLRLSNLNAEVEIQKRMIEDLQDLCKKIEIRFKSHLVDNKFAAFLRKIFSRHLTEVDHHENDETEDNSAESQTSSALSTSSSSSTISTLSKDVKMKKLDESICPKGCERKLYDLTFKMRRERHEHERIINGKQKDLEAILMDYETLNQKLEKSKADYEKYRSKLSSLRHHKQTLLNDVDTIVMLKMDQMQYFKNPEEFIDIDNTLLFNKQNVMRLYSRVNKLADETIEAKRSHRINVVHLAKMKTDIQLMEKQIVDLKDSVNQAMLKKFGRVIDLNEVEETILRRFAFEMQIEIRSNAEDIKKQYFSKINELKRIRIDKQKELSRVLQGATEKLNILTVLEEERNFLNKIISMQTKKKEMSTLLHQQQQREEIGSDLDKLKEISYHQKEQIEMLQREIRALSLKTKSFVDARQEYDTLDYSIRQLHGECRPFEDSICSNVDESIMSSTRASSPDEVFIEILKAVKKFLSENFKFASCNDRDVENIAMKISKYVHQMTLEFNSSSDVSDEMLSRVIERFKSFLPSSAEILNENKISSFIAQILKNINEDVDENHIEILREIINNTIESANQTAISSNSYLQHLLTEIFKMIIITLRVPEDIGENECITEISIRLSRLNGVSTRHVVIEEILEDILDYAVENLEEGIDADLLKKILQKIIEKL</sequence>
<reference evidence="15" key="2">
    <citation type="submission" date="2022-10" db="EMBL/GenBank/DDBJ databases">
        <authorList>
            <consortium name="ENA_rothamsted_submissions"/>
            <consortium name="culmorum"/>
            <person name="King R."/>
        </authorList>
    </citation>
    <scope>NUCLEOTIDE SEQUENCE</scope>
</reference>
<keyword evidence="9" id="KW-0966">Cell projection</keyword>
<evidence type="ECO:0000256" key="7">
    <source>
        <dbReference type="ARBA" id="ARBA00023069"/>
    </source>
</evidence>
<evidence type="ECO:0000256" key="9">
    <source>
        <dbReference type="ARBA" id="ARBA00023273"/>
    </source>
</evidence>